<evidence type="ECO:0000313" key="6">
    <source>
        <dbReference type="EMBL" id="MBH5392056.1"/>
    </source>
</evidence>
<name>A0ABS0PFI8_9BRAD</name>
<comment type="caution">
    <text evidence="6">The sequence shown here is derived from an EMBL/GenBank/DDBJ whole genome shotgun (WGS) entry which is preliminary data.</text>
</comment>
<dbReference type="PROSITE" id="PS50949">
    <property type="entry name" value="HTH_GNTR"/>
    <property type="match status" value="1"/>
</dbReference>
<keyword evidence="7" id="KW-1185">Reference proteome</keyword>
<dbReference type="PANTHER" id="PTHR43537">
    <property type="entry name" value="TRANSCRIPTIONAL REGULATOR, GNTR FAMILY"/>
    <property type="match status" value="1"/>
</dbReference>
<evidence type="ECO:0000256" key="3">
    <source>
        <dbReference type="ARBA" id="ARBA00023163"/>
    </source>
</evidence>
<dbReference type="PANTHER" id="PTHR43537:SF5">
    <property type="entry name" value="UXU OPERON TRANSCRIPTIONAL REGULATOR"/>
    <property type="match status" value="1"/>
</dbReference>
<dbReference type="RefSeq" id="WP_197969585.1">
    <property type="nucleotide sequence ID" value="NZ_JACEGD010000068.1"/>
</dbReference>
<dbReference type="Pfam" id="PF00392">
    <property type="entry name" value="GntR"/>
    <property type="match status" value="1"/>
</dbReference>
<dbReference type="Gene3D" id="1.10.10.10">
    <property type="entry name" value="Winged helix-like DNA-binding domain superfamily/Winged helix DNA-binding domain"/>
    <property type="match status" value="1"/>
</dbReference>
<dbReference type="SMART" id="SM00895">
    <property type="entry name" value="FCD"/>
    <property type="match status" value="1"/>
</dbReference>
<dbReference type="Proteomes" id="UP001194539">
    <property type="component" value="Unassembled WGS sequence"/>
</dbReference>
<evidence type="ECO:0000256" key="1">
    <source>
        <dbReference type="ARBA" id="ARBA00023015"/>
    </source>
</evidence>
<feature type="domain" description="HTH gntR-type" evidence="5">
    <location>
        <begin position="34"/>
        <end position="101"/>
    </location>
</feature>
<dbReference type="SMART" id="SM00345">
    <property type="entry name" value="HTH_GNTR"/>
    <property type="match status" value="1"/>
</dbReference>
<reference evidence="6 7" key="1">
    <citation type="submission" date="2020-07" db="EMBL/GenBank/DDBJ databases">
        <title>Bradyrhizobium diversity isolated from nodules of indigenous legumes of Western Australia.</title>
        <authorList>
            <person name="Klepa M.S."/>
        </authorList>
    </citation>
    <scope>NUCLEOTIDE SEQUENCE [LARGE SCALE GENOMIC DNA]</scope>
    <source>
        <strain evidence="6 7">CNPSo 4019</strain>
    </source>
</reference>
<dbReference type="CDD" id="cd07377">
    <property type="entry name" value="WHTH_GntR"/>
    <property type="match status" value="1"/>
</dbReference>
<dbReference type="Pfam" id="PF07729">
    <property type="entry name" value="FCD"/>
    <property type="match status" value="1"/>
</dbReference>
<keyword evidence="1" id="KW-0805">Transcription regulation</keyword>
<sequence>MKDGTVGNGKRRHADRVHDPMATNKVRADEGDDVLLSEMAYVRIENMIVTGALRPNSMISENELSKELGCGRAPVREALQRLRSIGFVEVLPRRGALVTPVDVRTQLELLEVRRPLEELMVRSAARRASAEERVQMKLLADQLDEAVRTEDKRRYFDINRRTHLIEAEAANNRVLMNSIAVIHSLSRRFWYALITDTKSFSEAAVWHMRVLRAIADGNAEEAAFSARKLIDFLEAVTRATIEDPVAIGF</sequence>
<evidence type="ECO:0000259" key="5">
    <source>
        <dbReference type="PROSITE" id="PS50949"/>
    </source>
</evidence>
<dbReference type="SUPFAM" id="SSF48008">
    <property type="entry name" value="GntR ligand-binding domain-like"/>
    <property type="match status" value="1"/>
</dbReference>
<organism evidence="6 7">
    <name type="scientific">Bradyrhizobium diversitatis</name>
    <dbReference type="NCBI Taxonomy" id="2755406"/>
    <lineage>
        <taxon>Bacteria</taxon>
        <taxon>Pseudomonadati</taxon>
        <taxon>Pseudomonadota</taxon>
        <taxon>Alphaproteobacteria</taxon>
        <taxon>Hyphomicrobiales</taxon>
        <taxon>Nitrobacteraceae</taxon>
        <taxon>Bradyrhizobium</taxon>
    </lineage>
</organism>
<evidence type="ECO:0000313" key="7">
    <source>
        <dbReference type="Proteomes" id="UP001194539"/>
    </source>
</evidence>
<evidence type="ECO:0000256" key="2">
    <source>
        <dbReference type="ARBA" id="ARBA00023125"/>
    </source>
</evidence>
<dbReference type="InterPro" id="IPR011711">
    <property type="entry name" value="GntR_C"/>
</dbReference>
<dbReference type="InterPro" id="IPR036390">
    <property type="entry name" value="WH_DNA-bd_sf"/>
</dbReference>
<dbReference type="PRINTS" id="PR00035">
    <property type="entry name" value="HTHGNTR"/>
</dbReference>
<keyword evidence="2" id="KW-0238">DNA-binding</keyword>
<gene>
    <name evidence="6" type="ORF">H1B27_38255</name>
</gene>
<proteinExistence type="predicted"/>
<feature type="region of interest" description="Disordered" evidence="4">
    <location>
        <begin position="1"/>
        <end position="22"/>
    </location>
</feature>
<evidence type="ECO:0000256" key="4">
    <source>
        <dbReference type="SAM" id="MobiDB-lite"/>
    </source>
</evidence>
<keyword evidence="3" id="KW-0804">Transcription</keyword>
<accession>A0ABS0PFI8</accession>
<dbReference type="Gene3D" id="1.20.120.530">
    <property type="entry name" value="GntR ligand-binding domain-like"/>
    <property type="match status" value="1"/>
</dbReference>
<dbReference type="InterPro" id="IPR036388">
    <property type="entry name" value="WH-like_DNA-bd_sf"/>
</dbReference>
<dbReference type="EMBL" id="JACEGD010000068">
    <property type="protein sequence ID" value="MBH5392056.1"/>
    <property type="molecule type" value="Genomic_DNA"/>
</dbReference>
<dbReference type="InterPro" id="IPR008920">
    <property type="entry name" value="TF_FadR/GntR_C"/>
</dbReference>
<dbReference type="InterPro" id="IPR000524">
    <property type="entry name" value="Tscrpt_reg_HTH_GntR"/>
</dbReference>
<dbReference type="SUPFAM" id="SSF46785">
    <property type="entry name" value="Winged helix' DNA-binding domain"/>
    <property type="match status" value="1"/>
</dbReference>
<protein>
    <submittedName>
        <fullName evidence="6">GntR family transcriptional regulator</fullName>
    </submittedName>
</protein>